<gene>
    <name evidence="1" type="ORF">LCGC14_2825940</name>
</gene>
<dbReference type="EMBL" id="LAZR01053696">
    <property type="protein sequence ID" value="KKK80194.1"/>
    <property type="molecule type" value="Genomic_DNA"/>
</dbReference>
<proteinExistence type="predicted"/>
<evidence type="ECO:0000313" key="1">
    <source>
        <dbReference type="EMBL" id="KKK80194.1"/>
    </source>
</evidence>
<accession>A0A0F9ANY8</accession>
<feature type="non-terminal residue" evidence="1">
    <location>
        <position position="1"/>
    </location>
</feature>
<sequence length="37" mass="4271">AILRRYQAQRTSGFILTSHVNNAELFDRFLIYDGRGA</sequence>
<protein>
    <submittedName>
        <fullName evidence="1">Uncharacterized protein</fullName>
    </submittedName>
</protein>
<reference evidence="1" key="1">
    <citation type="journal article" date="2015" name="Nature">
        <title>Complex archaea that bridge the gap between prokaryotes and eukaryotes.</title>
        <authorList>
            <person name="Spang A."/>
            <person name="Saw J.H."/>
            <person name="Jorgensen S.L."/>
            <person name="Zaremba-Niedzwiedzka K."/>
            <person name="Martijn J."/>
            <person name="Lind A.E."/>
            <person name="van Eijk R."/>
            <person name="Schleper C."/>
            <person name="Guy L."/>
            <person name="Ettema T.J."/>
        </authorList>
    </citation>
    <scope>NUCLEOTIDE SEQUENCE</scope>
</reference>
<comment type="caution">
    <text evidence="1">The sequence shown here is derived from an EMBL/GenBank/DDBJ whole genome shotgun (WGS) entry which is preliminary data.</text>
</comment>
<name>A0A0F9ANY8_9ZZZZ</name>
<dbReference type="AlphaFoldDB" id="A0A0F9ANY8"/>
<organism evidence="1">
    <name type="scientific">marine sediment metagenome</name>
    <dbReference type="NCBI Taxonomy" id="412755"/>
    <lineage>
        <taxon>unclassified sequences</taxon>
        <taxon>metagenomes</taxon>
        <taxon>ecological metagenomes</taxon>
    </lineage>
</organism>